<dbReference type="InterPro" id="IPR016195">
    <property type="entry name" value="Pol/histidinol_Pase-like"/>
</dbReference>
<dbReference type="Pfam" id="PF02811">
    <property type="entry name" value="PHP"/>
    <property type="match status" value="1"/>
</dbReference>
<dbReference type="Proteomes" id="UP000318693">
    <property type="component" value="Unassembled WGS sequence"/>
</dbReference>
<dbReference type="SMART" id="SM00481">
    <property type="entry name" value="POLIIIAc"/>
    <property type="match status" value="1"/>
</dbReference>
<evidence type="ECO:0000313" key="3">
    <source>
        <dbReference type="Proteomes" id="UP000318693"/>
    </source>
</evidence>
<dbReference type="EMBL" id="VJXR01000047">
    <property type="protein sequence ID" value="TRW44330.1"/>
    <property type="molecule type" value="Genomic_DNA"/>
</dbReference>
<accession>A0A552WNJ8</accession>
<dbReference type="GO" id="GO:0035312">
    <property type="term" value="F:5'-3' DNA exonuclease activity"/>
    <property type="evidence" value="ECO:0007669"/>
    <property type="project" value="TreeGrafter"/>
</dbReference>
<gene>
    <name evidence="2" type="ORF">FJ693_14140</name>
</gene>
<dbReference type="InterPro" id="IPR003141">
    <property type="entry name" value="Pol/His_phosphatase_N"/>
</dbReference>
<sequence>MRIDPHVHSATSDGTDTPAEVMRAAAAAGLDVVALTDHDTVGGWAEAADAVAETGVALVRGAELSCQWRGITVHLLSYLHDPADAAVAAEMRRARSSRQDRARVMVERIARDYPISWAQVEEQLADGATVGRPHIADALVAAGVMPDRSTCFETILSVRGPYYVPYHAPDVVHAVGLVRAAGGVPVMAHPRAAVRGRVVPDSVVAKMADAGLAGLEIDHRDHTAGAISDLEALAARLGLARTGSSDYHGAGKPNRLGEHTTSPEVLEMIENEGFLPVVRP</sequence>
<comment type="caution">
    <text evidence="2">The sequence shown here is derived from an EMBL/GenBank/DDBJ whole genome shotgun (WGS) entry which is preliminary data.</text>
</comment>
<evidence type="ECO:0000313" key="2">
    <source>
        <dbReference type="EMBL" id="TRW44330.1"/>
    </source>
</evidence>
<proteinExistence type="predicted"/>
<dbReference type="RefSeq" id="WP_143419126.1">
    <property type="nucleotide sequence ID" value="NZ_VJXR01000047.1"/>
</dbReference>
<dbReference type="GO" id="GO:0004534">
    <property type="term" value="F:5'-3' RNA exonuclease activity"/>
    <property type="evidence" value="ECO:0007669"/>
    <property type="project" value="TreeGrafter"/>
</dbReference>
<dbReference type="PANTHER" id="PTHR42924">
    <property type="entry name" value="EXONUCLEASE"/>
    <property type="match status" value="1"/>
</dbReference>
<dbReference type="AlphaFoldDB" id="A0A552WNJ8"/>
<dbReference type="SUPFAM" id="SSF89550">
    <property type="entry name" value="PHP domain-like"/>
    <property type="match status" value="1"/>
</dbReference>
<protein>
    <submittedName>
        <fullName evidence="2">PHP domain-containing protein</fullName>
    </submittedName>
</protein>
<organism evidence="2 3">
    <name type="scientific">Georgenia yuyongxinii</name>
    <dbReference type="NCBI Taxonomy" id="2589797"/>
    <lineage>
        <taxon>Bacteria</taxon>
        <taxon>Bacillati</taxon>
        <taxon>Actinomycetota</taxon>
        <taxon>Actinomycetes</taxon>
        <taxon>Micrococcales</taxon>
        <taxon>Bogoriellaceae</taxon>
        <taxon>Georgenia</taxon>
    </lineage>
</organism>
<feature type="domain" description="Polymerase/histidinol phosphatase N-terminal" evidence="1">
    <location>
        <begin position="3"/>
        <end position="68"/>
    </location>
</feature>
<dbReference type="InterPro" id="IPR052018">
    <property type="entry name" value="PHP_domain"/>
</dbReference>
<dbReference type="Gene3D" id="3.20.20.140">
    <property type="entry name" value="Metal-dependent hydrolases"/>
    <property type="match status" value="1"/>
</dbReference>
<name>A0A552WNJ8_9MICO</name>
<dbReference type="Gene3D" id="1.10.150.650">
    <property type="match status" value="1"/>
</dbReference>
<evidence type="ECO:0000259" key="1">
    <source>
        <dbReference type="SMART" id="SM00481"/>
    </source>
</evidence>
<dbReference type="InterPro" id="IPR004013">
    <property type="entry name" value="PHP_dom"/>
</dbReference>
<keyword evidence="3" id="KW-1185">Reference proteome</keyword>
<dbReference type="CDD" id="cd07438">
    <property type="entry name" value="PHP_HisPPase_AMP"/>
    <property type="match status" value="1"/>
</dbReference>
<reference evidence="2 3" key="1">
    <citation type="submission" date="2019-07" db="EMBL/GenBank/DDBJ databases">
        <title>Georgenia wutianyii sp. nov. and Georgenia *** sp. nov. isolated from plateau pika (Ochotona curzoniae) in the Qinghai-Tibet plateau of China.</title>
        <authorList>
            <person name="Tian Z."/>
        </authorList>
    </citation>
    <scope>NUCLEOTIDE SEQUENCE [LARGE SCALE GENOMIC DNA]</scope>
    <source>
        <strain evidence="2 3">Z446</strain>
    </source>
</reference>
<dbReference type="PANTHER" id="PTHR42924:SF3">
    <property type="entry name" value="POLYMERASE_HISTIDINOL PHOSPHATASE N-TERMINAL DOMAIN-CONTAINING PROTEIN"/>
    <property type="match status" value="1"/>
</dbReference>